<dbReference type="Gene3D" id="2.70.98.10">
    <property type="match status" value="1"/>
</dbReference>
<organism evidence="1 2">
    <name type="scientific">Candidatus Alectryocaccomicrobium excrementavium</name>
    <dbReference type="NCBI Taxonomy" id="2840668"/>
    <lineage>
        <taxon>Bacteria</taxon>
        <taxon>Bacillati</taxon>
        <taxon>Bacillota</taxon>
        <taxon>Clostridia</taxon>
        <taxon>Candidatus Alectryocaccomicrobium</taxon>
    </lineage>
</organism>
<name>A0A9D1G2P1_9FIRM</name>
<dbReference type="Pfam" id="PF14486">
    <property type="entry name" value="DUF4432"/>
    <property type="match status" value="1"/>
</dbReference>
<dbReference type="EMBL" id="DVJN01000195">
    <property type="protein sequence ID" value="HIS93380.1"/>
    <property type="molecule type" value="Genomic_DNA"/>
</dbReference>
<protein>
    <submittedName>
        <fullName evidence="1">Aldose 1-epimerase family protein</fullName>
    </submittedName>
</protein>
<sequence>MEEILKSGYVCHPQQLYTLRRVTVAEGKARGMDIIEACTAGGLQVDFLPDMGLDIGQVRYKGVNMTFISKSGYDSPAANLPVETEFLHTFPGGLLYTCGLRTTGGAHRDGEEWQPMHGRYHGLSAEPIAAFVEDGCVVIRGTVRETALFGCNLQLTRTIRIPAMGAQILVEDELTNLGFRPEEYALLYHCNFGYPLVCEECHLELPEARKTSPRTPFAATALGRETSFDPPVPGEEERVFFHEDMEHRAALVNRALHTRVELTWSDTLPILAQWRSMASGDYVCGLEPTNCYIMGRKFERENGTLPVLQPFEMVRTGLKFHFATV</sequence>
<dbReference type="GO" id="GO:0030246">
    <property type="term" value="F:carbohydrate binding"/>
    <property type="evidence" value="ECO:0007669"/>
    <property type="project" value="InterPro"/>
</dbReference>
<reference evidence="1" key="1">
    <citation type="submission" date="2020-10" db="EMBL/GenBank/DDBJ databases">
        <authorList>
            <person name="Gilroy R."/>
        </authorList>
    </citation>
    <scope>NUCLEOTIDE SEQUENCE</scope>
    <source>
        <strain evidence="1">13766</strain>
    </source>
</reference>
<proteinExistence type="predicted"/>
<dbReference type="InterPro" id="IPR014718">
    <property type="entry name" value="GH-type_carb-bd"/>
</dbReference>
<gene>
    <name evidence="1" type="ORF">IAA84_10225</name>
</gene>
<dbReference type="CDD" id="cd09023">
    <property type="entry name" value="Aldose_epim_Ec_c4013"/>
    <property type="match status" value="1"/>
</dbReference>
<evidence type="ECO:0000313" key="2">
    <source>
        <dbReference type="Proteomes" id="UP000824140"/>
    </source>
</evidence>
<dbReference type="AlphaFoldDB" id="A0A9D1G2P1"/>
<dbReference type="InterPro" id="IPR027839">
    <property type="entry name" value="DUF4432"/>
</dbReference>
<dbReference type="Proteomes" id="UP000824140">
    <property type="component" value="Unassembled WGS sequence"/>
</dbReference>
<evidence type="ECO:0000313" key="1">
    <source>
        <dbReference type="EMBL" id="HIS93380.1"/>
    </source>
</evidence>
<reference evidence="1" key="2">
    <citation type="journal article" date="2021" name="PeerJ">
        <title>Extensive microbial diversity within the chicken gut microbiome revealed by metagenomics and culture.</title>
        <authorList>
            <person name="Gilroy R."/>
            <person name="Ravi A."/>
            <person name="Getino M."/>
            <person name="Pursley I."/>
            <person name="Horton D.L."/>
            <person name="Alikhan N.F."/>
            <person name="Baker D."/>
            <person name="Gharbi K."/>
            <person name="Hall N."/>
            <person name="Watson M."/>
            <person name="Adriaenssens E.M."/>
            <person name="Foster-Nyarko E."/>
            <person name="Jarju S."/>
            <person name="Secka A."/>
            <person name="Antonio M."/>
            <person name="Oren A."/>
            <person name="Chaudhuri R.R."/>
            <person name="La Ragione R."/>
            <person name="Hildebrand F."/>
            <person name="Pallen M.J."/>
        </authorList>
    </citation>
    <scope>NUCLEOTIDE SEQUENCE</scope>
    <source>
        <strain evidence="1">13766</strain>
    </source>
</reference>
<comment type="caution">
    <text evidence="1">The sequence shown here is derived from an EMBL/GenBank/DDBJ whole genome shotgun (WGS) entry which is preliminary data.</text>
</comment>
<accession>A0A9D1G2P1</accession>